<dbReference type="Pfam" id="PF04397">
    <property type="entry name" value="LytTR"/>
    <property type="match status" value="1"/>
</dbReference>
<sequence>MINAIAIDDEPSALEVLERYAAKVPFVQLKKVFYSTADALAYLHAEPIQLIFLDIQMPDMLGTDFARLIQLEKVQVIFTTAHAEFALEGFDLKALDYLLKPFGFGRFLQACNRVLELVANKPNEEESSIFVKEGYDWVRVNLDEVLYIQSDTNLLFIHEHQRRITTRMTVAEMLSILPPERFVRVHKSYIVALEAVQKIEKHQLTLGKHTVPLAAAYRDAVEERLLRKKK</sequence>
<dbReference type="SMART" id="SM00448">
    <property type="entry name" value="REC"/>
    <property type="match status" value="1"/>
</dbReference>
<proteinExistence type="predicted"/>
<dbReference type="InterPro" id="IPR011006">
    <property type="entry name" value="CheY-like_superfamily"/>
</dbReference>
<dbReference type="InterPro" id="IPR046947">
    <property type="entry name" value="LytR-like"/>
</dbReference>
<dbReference type="Pfam" id="PF00072">
    <property type="entry name" value="Response_reg"/>
    <property type="match status" value="1"/>
</dbReference>
<accession>F4KSS5</accession>
<reference evidence="4 5" key="1">
    <citation type="journal article" date="2011" name="Stand. Genomic Sci.">
        <title>Complete genome sequence of Haliscomenobacter hydrossis type strain (O).</title>
        <authorList>
            <consortium name="US DOE Joint Genome Institute (JGI-PGF)"/>
            <person name="Daligault H."/>
            <person name="Lapidus A."/>
            <person name="Zeytun A."/>
            <person name="Nolan M."/>
            <person name="Lucas S."/>
            <person name="Del Rio T.G."/>
            <person name="Tice H."/>
            <person name="Cheng J.F."/>
            <person name="Tapia R."/>
            <person name="Han C."/>
            <person name="Goodwin L."/>
            <person name="Pitluck S."/>
            <person name="Liolios K."/>
            <person name="Pagani I."/>
            <person name="Ivanova N."/>
            <person name="Huntemann M."/>
            <person name="Mavromatis K."/>
            <person name="Mikhailova N."/>
            <person name="Pati A."/>
            <person name="Chen A."/>
            <person name="Palaniappan K."/>
            <person name="Land M."/>
            <person name="Hauser L."/>
            <person name="Brambilla E.M."/>
            <person name="Rohde M."/>
            <person name="Verbarg S."/>
            <person name="Goker M."/>
            <person name="Bristow J."/>
            <person name="Eisen J.A."/>
            <person name="Markowitz V."/>
            <person name="Hugenholtz P."/>
            <person name="Kyrpides N.C."/>
            <person name="Klenk H.P."/>
            <person name="Woyke T."/>
        </authorList>
    </citation>
    <scope>NUCLEOTIDE SEQUENCE [LARGE SCALE GENOMIC DNA]</scope>
    <source>
        <strain evidence="5">ATCC 27775 / DSM 1100 / LMG 10767 / O</strain>
    </source>
</reference>
<name>F4KSS5_HALH1</name>
<dbReference type="Gene3D" id="3.40.50.2300">
    <property type="match status" value="1"/>
</dbReference>
<dbReference type="eggNOG" id="COG3279">
    <property type="taxonomic scope" value="Bacteria"/>
</dbReference>
<dbReference type="STRING" id="760192.Halhy_0126"/>
<protein>
    <submittedName>
        <fullName evidence="4">Two component transcriptional regulator, LytTR family</fullName>
    </submittedName>
</protein>
<dbReference type="SUPFAM" id="SSF52172">
    <property type="entry name" value="CheY-like"/>
    <property type="match status" value="1"/>
</dbReference>
<dbReference type="InterPro" id="IPR007492">
    <property type="entry name" value="LytTR_DNA-bd_dom"/>
</dbReference>
<evidence type="ECO:0000259" key="3">
    <source>
        <dbReference type="PROSITE" id="PS50930"/>
    </source>
</evidence>
<dbReference type="Gene3D" id="2.40.50.1020">
    <property type="entry name" value="LytTr DNA-binding domain"/>
    <property type="match status" value="1"/>
</dbReference>
<feature type="domain" description="Response regulatory" evidence="2">
    <location>
        <begin position="3"/>
        <end position="115"/>
    </location>
</feature>
<dbReference type="KEGG" id="hhy:Halhy_0126"/>
<dbReference type="RefSeq" id="WP_013762603.1">
    <property type="nucleotide sequence ID" value="NC_015510.1"/>
</dbReference>
<dbReference type="OrthoDB" id="1646880at2"/>
<evidence type="ECO:0000313" key="5">
    <source>
        <dbReference type="Proteomes" id="UP000008461"/>
    </source>
</evidence>
<gene>
    <name evidence="4" type="ordered locus">Halhy_0126</name>
</gene>
<dbReference type="PANTHER" id="PTHR37299:SF1">
    <property type="entry name" value="STAGE 0 SPORULATION PROTEIN A HOMOLOG"/>
    <property type="match status" value="1"/>
</dbReference>
<dbReference type="PROSITE" id="PS50930">
    <property type="entry name" value="HTH_LYTTR"/>
    <property type="match status" value="1"/>
</dbReference>
<feature type="domain" description="HTH LytTR-type" evidence="3">
    <location>
        <begin position="138"/>
        <end position="227"/>
    </location>
</feature>
<feature type="modified residue" description="4-aspartylphosphate" evidence="1">
    <location>
        <position position="54"/>
    </location>
</feature>
<dbReference type="Proteomes" id="UP000008461">
    <property type="component" value="Chromosome"/>
</dbReference>
<dbReference type="PROSITE" id="PS50110">
    <property type="entry name" value="RESPONSE_REGULATORY"/>
    <property type="match status" value="1"/>
</dbReference>
<dbReference type="GO" id="GO:0000156">
    <property type="term" value="F:phosphorelay response regulator activity"/>
    <property type="evidence" value="ECO:0007669"/>
    <property type="project" value="InterPro"/>
</dbReference>
<dbReference type="PANTHER" id="PTHR37299">
    <property type="entry name" value="TRANSCRIPTIONAL REGULATOR-RELATED"/>
    <property type="match status" value="1"/>
</dbReference>
<dbReference type="AlphaFoldDB" id="F4KSS5"/>
<reference key="2">
    <citation type="submission" date="2011-04" db="EMBL/GenBank/DDBJ databases">
        <title>Complete sequence of chromosome of Haliscomenobacter hydrossis DSM 1100.</title>
        <authorList>
            <consortium name="US DOE Joint Genome Institute (JGI-PGF)"/>
            <person name="Lucas S."/>
            <person name="Han J."/>
            <person name="Lapidus A."/>
            <person name="Bruce D."/>
            <person name="Goodwin L."/>
            <person name="Pitluck S."/>
            <person name="Peters L."/>
            <person name="Kyrpides N."/>
            <person name="Mavromatis K."/>
            <person name="Ivanova N."/>
            <person name="Ovchinnikova G."/>
            <person name="Pagani I."/>
            <person name="Daligault H."/>
            <person name="Detter J.C."/>
            <person name="Han C."/>
            <person name="Land M."/>
            <person name="Hauser L."/>
            <person name="Markowitz V."/>
            <person name="Cheng J.-F."/>
            <person name="Hugenholtz P."/>
            <person name="Woyke T."/>
            <person name="Wu D."/>
            <person name="Verbarg S."/>
            <person name="Frueling A."/>
            <person name="Brambilla E."/>
            <person name="Klenk H.-P."/>
            <person name="Eisen J.A."/>
        </authorList>
    </citation>
    <scope>NUCLEOTIDE SEQUENCE</scope>
    <source>
        <strain>DSM 1100</strain>
    </source>
</reference>
<dbReference type="EMBL" id="CP002691">
    <property type="protein sequence ID" value="AEE48039.1"/>
    <property type="molecule type" value="Genomic_DNA"/>
</dbReference>
<keyword evidence="1" id="KW-0597">Phosphoprotein</keyword>
<evidence type="ECO:0000256" key="1">
    <source>
        <dbReference type="PROSITE-ProRule" id="PRU00169"/>
    </source>
</evidence>
<dbReference type="InterPro" id="IPR001789">
    <property type="entry name" value="Sig_transdc_resp-reg_receiver"/>
</dbReference>
<dbReference type="SMART" id="SM00850">
    <property type="entry name" value="LytTR"/>
    <property type="match status" value="1"/>
</dbReference>
<organism evidence="4 5">
    <name type="scientific">Haliscomenobacter hydrossis (strain ATCC 27775 / DSM 1100 / LMG 10767 / O)</name>
    <dbReference type="NCBI Taxonomy" id="760192"/>
    <lineage>
        <taxon>Bacteria</taxon>
        <taxon>Pseudomonadati</taxon>
        <taxon>Bacteroidota</taxon>
        <taxon>Saprospiria</taxon>
        <taxon>Saprospirales</taxon>
        <taxon>Haliscomenobacteraceae</taxon>
        <taxon>Haliscomenobacter</taxon>
    </lineage>
</organism>
<keyword evidence="5" id="KW-1185">Reference proteome</keyword>
<evidence type="ECO:0000259" key="2">
    <source>
        <dbReference type="PROSITE" id="PS50110"/>
    </source>
</evidence>
<evidence type="ECO:0000313" key="4">
    <source>
        <dbReference type="EMBL" id="AEE48039.1"/>
    </source>
</evidence>
<dbReference type="HOGENOM" id="CLU_000445_14_1_10"/>
<dbReference type="GO" id="GO:0003677">
    <property type="term" value="F:DNA binding"/>
    <property type="evidence" value="ECO:0007669"/>
    <property type="project" value="InterPro"/>
</dbReference>